<dbReference type="InterPro" id="IPR032675">
    <property type="entry name" value="LRR_dom_sf"/>
</dbReference>
<sequence length="549" mass="61672">METSSSHWDPARNGATSQDPNSGVPPILQLPTEILAEIFRLVLPSVDFFPYVVEVESLAYVRMLYGMRLIGKRWQEIIDGTPTFWTFVLSALPPHINKATINCSDTGPLTIIYATRDFANGYNHPSAKDFLDAMEETFPRWSAYIGPCVAGYIDRPAPNLQTIVLWDPSESDTGAFDLLGGSTTNLRHVDLSRIHIQWETGFLTQLKVLRLAYVFHGDLTTTQFFDTLRASPGLEQLRLDDMYATIDHPPSLPAVTLPRLRYIQFYRCPHDFTGAILRQIRALSCSDFNLNILLDDEGLHEFLNDGMGPFEELLHAIHERNGSSEIRLDMSDFEWDSSGEGVENHPTFSVFILCHSPVPCIHWVKRILQSDPGLGIRFISRTSLLPEVFESFAPMRCVTRVEIGDIWGRDRFLVALRFIGEPQRANPSLPSLPCLRELVMTGTRWTAQDLLDTVPSRFNSQLWEDIEPTLLTITLPRGAFDSEGEPQPILDFATLARIRGVNGVECVRFVGADDLDGTLAITWDEDASAPAPRLKWLSGLEMPTLSSPV</sequence>
<keyword evidence="3" id="KW-1185">Reference proteome</keyword>
<dbReference type="AlphaFoldDB" id="A0A0C3PNK7"/>
<name>A0A0C3PNK7_9AGAM</name>
<evidence type="ECO:0000313" key="3">
    <source>
        <dbReference type="Proteomes" id="UP000054248"/>
    </source>
</evidence>
<evidence type="ECO:0000313" key="2">
    <source>
        <dbReference type="EMBL" id="KIO16010.1"/>
    </source>
</evidence>
<dbReference type="STRING" id="1051891.A0A0C3PNK7"/>
<gene>
    <name evidence="2" type="ORF">M407DRAFT_34356</name>
</gene>
<dbReference type="OrthoDB" id="3172239at2759"/>
<dbReference type="Proteomes" id="UP000054248">
    <property type="component" value="Unassembled WGS sequence"/>
</dbReference>
<accession>A0A0C3PNK7</accession>
<dbReference type="SUPFAM" id="SSF52047">
    <property type="entry name" value="RNI-like"/>
    <property type="match status" value="1"/>
</dbReference>
<feature type="region of interest" description="Disordered" evidence="1">
    <location>
        <begin position="1"/>
        <end position="24"/>
    </location>
</feature>
<evidence type="ECO:0000256" key="1">
    <source>
        <dbReference type="SAM" id="MobiDB-lite"/>
    </source>
</evidence>
<reference evidence="2 3" key="1">
    <citation type="submission" date="2014-04" db="EMBL/GenBank/DDBJ databases">
        <authorList>
            <consortium name="DOE Joint Genome Institute"/>
            <person name="Kuo A."/>
            <person name="Girlanda M."/>
            <person name="Perotto S."/>
            <person name="Kohler A."/>
            <person name="Nagy L.G."/>
            <person name="Floudas D."/>
            <person name="Copeland A."/>
            <person name="Barry K.W."/>
            <person name="Cichocki N."/>
            <person name="Veneault-Fourrey C."/>
            <person name="LaButti K."/>
            <person name="Lindquist E.A."/>
            <person name="Lipzen A."/>
            <person name="Lundell T."/>
            <person name="Morin E."/>
            <person name="Murat C."/>
            <person name="Sun H."/>
            <person name="Tunlid A."/>
            <person name="Henrissat B."/>
            <person name="Grigoriev I.V."/>
            <person name="Hibbett D.S."/>
            <person name="Martin F."/>
            <person name="Nordberg H.P."/>
            <person name="Cantor M.N."/>
            <person name="Hua S.X."/>
        </authorList>
    </citation>
    <scope>NUCLEOTIDE SEQUENCE [LARGE SCALE GENOMIC DNA]</scope>
    <source>
        <strain evidence="2 3">MUT 4182</strain>
    </source>
</reference>
<organism evidence="2 3">
    <name type="scientific">Tulasnella calospora MUT 4182</name>
    <dbReference type="NCBI Taxonomy" id="1051891"/>
    <lineage>
        <taxon>Eukaryota</taxon>
        <taxon>Fungi</taxon>
        <taxon>Dikarya</taxon>
        <taxon>Basidiomycota</taxon>
        <taxon>Agaricomycotina</taxon>
        <taxon>Agaricomycetes</taxon>
        <taxon>Cantharellales</taxon>
        <taxon>Tulasnellaceae</taxon>
        <taxon>Tulasnella</taxon>
    </lineage>
</organism>
<protein>
    <recommendedName>
        <fullName evidence="4">F-box domain-containing protein</fullName>
    </recommendedName>
</protein>
<evidence type="ECO:0008006" key="4">
    <source>
        <dbReference type="Google" id="ProtNLM"/>
    </source>
</evidence>
<dbReference type="HOGENOM" id="CLU_038506_0_0_1"/>
<dbReference type="Gene3D" id="3.80.10.10">
    <property type="entry name" value="Ribonuclease Inhibitor"/>
    <property type="match status" value="1"/>
</dbReference>
<reference evidence="3" key="2">
    <citation type="submission" date="2015-01" db="EMBL/GenBank/DDBJ databases">
        <title>Evolutionary Origins and Diversification of the Mycorrhizal Mutualists.</title>
        <authorList>
            <consortium name="DOE Joint Genome Institute"/>
            <consortium name="Mycorrhizal Genomics Consortium"/>
            <person name="Kohler A."/>
            <person name="Kuo A."/>
            <person name="Nagy L.G."/>
            <person name="Floudas D."/>
            <person name="Copeland A."/>
            <person name="Barry K.W."/>
            <person name="Cichocki N."/>
            <person name="Veneault-Fourrey C."/>
            <person name="LaButti K."/>
            <person name="Lindquist E.A."/>
            <person name="Lipzen A."/>
            <person name="Lundell T."/>
            <person name="Morin E."/>
            <person name="Murat C."/>
            <person name="Riley R."/>
            <person name="Ohm R."/>
            <person name="Sun H."/>
            <person name="Tunlid A."/>
            <person name="Henrissat B."/>
            <person name="Grigoriev I.V."/>
            <person name="Hibbett D.S."/>
            <person name="Martin F."/>
        </authorList>
    </citation>
    <scope>NUCLEOTIDE SEQUENCE [LARGE SCALE GENOMIC DNA]</scope>
    <source>
        <strain evidence="3">MUT 4182</strain>
    </source>
</reference>
<proteinExistence type="predicted"/>
<dbReference type="EMBL" id="KN823712">
    <property type="protein sequence ID" value="KIO16010.1"/>
    <property type="molecule type" value="Genomic_DNA"/>
</dbReference>